<dbReference type="GO" id="GO:0009507">
    <property type="term" value="C:chloroplast"/>
    <property type="evidence" value="ECO:0000318"/>
    <property type="project" value="GO_Central"/>
</dbReference>
<dbReference type="GeneID" id="123406980"/>
<dbReference type="KEGG" id="hvg:123406980"/>
<proteinExistence type="predicted"/>
<dbReference type="Proteomes" id="UP000011116">
    <property type="component" value="Chromosome 7H"/>
</dbReference>
<dbReference type="Gramene" id="HORVU.MOREX.r3.7HG0704250.1">
    <property type="protein sequence ID" value="HORVU.MOREX.r3.7HG0704250.1"/>
    <property type="gene ID" value="HORVU.MOREX.r3.7HG0704250"/>
</dbReference>
<feature type="region of interest" description="Disordered" evidence="1">
    <location>
        <begin position="44"/>
        <end position="64"/>
    </location>
</feature>
<dbReference type="Gramene" id="HORVU.MOREX.r2.7HG0584140.1">
    <property type="protein sequence ID" value="HORVU.MOREX.r2.7HG0584140.1"/>
    <property type="gene ID" value="HORVU.MOREX.r2.7HG0584140"/>
</dbReference>
<evidence type="ECO:0000313" key="2">
    <source>
        <dbReference type="EnsemblPlants" id="HORVU.MOREX.r3.7HG0704250.1"/>
    </source>
</evidence>
<sequence>MAAITAHVYHPVVALSRCGPPSNPFLRFAPSPSVLLRSRGAARPPLAPIGARGKDDDPISYPEPRNSSLGLSPLLVAVAAAATPQAALALSGGSCGGCDDSSSSSSSSSSSCDDSTTDSIDWLSTSFSSKPKKKEGAEATHVSVGTAAAPPLGWSSDLWFWGTFALGSAGVAALFFASVKLLGETTAVIKLQVALRDTAMIKSVQKDLNSIAERVEGSNGWWYKFILTETTYSLRRHQHCCISSCLSVVKTNIEGSWKKHFDRISVEERSKFDEETLSNSNGVKQKKTYSMKTDGSRNEYIVVTILVAANGTINLPEAIKSPADLEAVLARLNYMSASELRGVRVMWTPQDADDVLSEERMRKDYPYLKPLV</sequence>
<reference evidence="2" key="2">
    <citation type="submission" date="2020-10" db="EMBL/GenBank/DDBJ databases">
        <authorList>
            <person name="Scholz U."/>
            <person name="Mascher M."/>
            <person name="Fiebig A."/>
        </authorList>
    </citation>
    <scope>NUCLEOTIDE SEQUENCE [LARGE SCALE GENOMIC DNA]</scope>
    <source>
        <strain evidence="2">cv. Morex</strain>
    </source>
</reference>
<dbReference type="RefSeq" id="XP_044955936.1">
    <property type="nucleotide sequence ID" value="XM_045100001.1"/>
</dbReference>
<gene>
    <name evidence="2" type="primary">LOC123406980</name>
</gene>
<evidence type="ECO:0000313" key="3">
    <source>
        <dbReference type="Proteomes" id="UP000011116"/>
    </source>
</evidence>
<dbReference type="PANTHER" id="PTHR33975">
    <property type="entry name" value="MYELIN-ASSOCIATED OLIGODENDROCYTE BASIC PROTEIN"/>
    <property type="match status" value="1"/>
</dbReference>
<reference evidence="2" key="3">
    <citation type="submission" date="2022-01" db="UniProtKB">
        <authorList>
            <consortium name="EnsemblPlants"/>
        </authorList>
    </citation>
    <scope>IDENTIFICATION</scope>
    <source>
        <strain evidence="2">subsp. vulgare</strain>
    </source>
</reference>
<dbReference type="Pfam" id="PF07466">
    <property type="entry name" value="DUF1517"/>
    <property type="match status" value="1"/>
</dbReference>
<dbReference type="EnsemblPlants" id="HORVU.MOREX.r3.7HG0704250.1">
    <property type="protein sequence ID" value="HORVU.MOREX.r3.7HG0704250.1"/>
    <property type="gene ID" value="HORVU.MOREX.r3.7HG0704250"/>
</dbReference>
<dbReference type="PANTHER" id="PTHR33975:SF13">
    <property type="match status" value="1"/>
</dbReference>
<dbReference type="AlphaFoldDB" id="A0A8I7BJD6"/>
<evidence type="ECO:0000256" key="1">
    <source>
        <dbReference type="SAM" id="MobiDB-lite"/>
    </source>
</evidence>
<dbReference type="InterPro" id="IPR053023">
    <property type="entry name" value="FLAP_modulator"/>
</dbReference>
<accession>A0A8I7BJD6</accession>
<dbReference type="OrthoDB" id="542507at2759"/>
<organism evidence="2 3">
    <name type="scientific">Hordeum vulgare subsp. vulgare</name>
    <name type="common">Domesticated barley</name>
    <dbReference type="NCBI Taxonomy" id="112509"/>
    <lineage>
        <taxon>Eukaryota</taxon>
        <taxon>Viridiplantae</taxon>
        <taxon>Streptophyta</taxon>
        <taxon>Embryophyta</taxon>
        <taxon>Tracheophyta</taxon>
        <taxon>Spermatophyta</taxon>
        <taxon>Magnoliopsida</taxon>
        <taxon>Liliopsida</taxon>
        <taxon>Poales</taxon>
        <taxon>Poaceae</taxon>
        <taxon>BOP clade</taxon>
        <taxon>Pooideae</taxon>
        <taxon>Triticodae</taxon>
        <taxon>Triticeae</taxon>
        <taxon>Hordeinae</taxon>
        <taxon>Hordeum</taxon>
    </lineage>
</organism>
<name>A0A8I7BJD6_HORVV</name>
<dbReference type="PIRSF" id="PIRSF037221">
    <property type="entry name" value="DUF1517"/>
    <property type="match status" value="1"/>
</dbReference>
<reference evidence="3" key="1">
    <citation type="journal article" date="2012" name="Nature">
        <title>A physical, genetic and functional sequence assembly of the barley genome.</title>
        <authorList>
            <consortium name="The International Barley Genome Sequencing Consortium"/>
            <person name="Mayer K.F."/>
            <person name="Waugh R."/>
            <person name="Brown J.W."/>
            <person name="Schulman A."/>
            <person name="Langridge P."/>
            <person name="Platzer M."/>
            <person name="Fincher G.B."/>
            <person name="Muehlbauer G.J."/>
            <person name="Sato K."/>
            <person name="Close T.J."/>
            <person name="Wise R.P."/>
            <person name="Stein N."/>
        </authorList>
    </citation>
    <scope>NUCLEOTIDE SEQUENCE [LARGE SCALE GENOMIC DNA]</scope>
    <source>
        <strain evidence="3">cv. Morex</strain>
    </source>
</reference>
<protein>
    <submittedName>
        <fullName evidence="2">Uncharacterized protein</fullName>
    </submittedName>
</protein>
<keyword evidence="3" id="KW-1185">Reference proteome</keyword>
<dbReference type="InterPro" id="IPR010903">
    <property type="entry name" value="DUF1517"/>
</dbReference>